<proteinExistence type="predicted"/>
<feature type="region of interest" description="Disordered" evidence="1">
    <location>
        <begin position="50"/>
        <end position="71"/>
    </location>
</feature>
<keyword evidence="3" id="KW-1185">Reference proteome</keyword>
<name>A0AAD9TMG3_9ROSI</name>
<feature type="compositionally biased region" description="Pro residues" evidence="1">
    <location>
        <begin position="50"/>
        <end position="62"/>
    </location>
</feature>
<dbReference type="EMBL" id="JANJYI010000008">
    <property type="protein sequence ID" value="KAK2638799.1"/>
    <property type="molecule type" value="Genomic_DNA"/>
</dbReference>
<gene>
    <name evidence="2" type="ORF">Ddye_026594</name>
</gene>
<evidence type="ECO:0000313" key="2">
    <source>
        <dbReference type="EMBL" id="KAK2638799.1"/>
    </source>
</evidence>
<dbReference type="Proteomes" id="UP001280121">
    <property type="component" value="Unassembled WGS sequence"/>
</dbReference>
<evidence type="ECO:0000256" key="1">
    <source>
        <dbReference type="SAM" id="MobiDB-lite"/>
    </source>
</evidence>
<reference evidence="2" key="1">
    <citation type="journal article" date="2023" name="Plant J.">
        <title>Genome sequences and population genomics provide insights into the demographic history, inbreeding, and mutation load of two 'living fossil' tree species of Dipteronia.</title>
        <authorList>
            <person name="Feng Y."/>
            <person name="Comes H.P."/>
            <person name="Chen J."/>
            <person name="Zhu S."/>
            <person name="Lu R."/>
            <person name="Zhang X."/>
            <person name="Li P."/>
            <person name="Qiu J."/>
            <person name="Olsen K.M."/>
            <person name="Qiu Y."/>
        </authorList>
    </citation>
    <scope>NUCLEOTIDE SEQUENCE</scope>
    <source>
        <strain evidence="2">KIB01</strain>
    </source>
</reference>
<protein>
    <submittedName>
        <fullName evidence="2">Uncharacterized protein</fullName>
    </submittedName>
</protein>
<sequence>MNLLILTPFIIEQLPHTKLYCSELPPNTSALVDPLFYGYHPHSPHLFSRLPPPLSSTSPPQPQRKATATTTTTKAFGSDKLGDFRARDPFPAEVESGSGEKVLGIVDTEHKILIPNLSTLCCLLFRLLCLWRMHTSCSGRLLAGGFWMKKVD</sequence>
<comment type="caution">
    <text evidence="2">The sequence shown here is derived from an EMBL/GenBank/DDBJ whole genome shotgun (WGS) entry which is preliminary data.</text>
</comment>
<organism evidence="2 3">
    <name type="scientific">Dipteronia dyeriana</name>
    <dbReference type="NCBI Taxonomy" id="168575"/>
    <lineage>
        <taxon>Eukaryota</taxon>
        <taxon>Viridiplantae</taxon>
        <taxon>Streptophyta</taxon>
        <taxon>Embryophyta</taxon>
        <taxon>Tracheophyta</taxon>
        <taxon>Spermatophyta</taxon>
        <taxon>Magnoliopsida</taxon>
        <taxon>eudicotyledons</taxon>
        <taxon>Gunneridae</taxon>
        <taxon>Pentapetalae</taxon>
        <taxon>rosids</taxon>
        <taxon>malvids</taxon>
        <taxon>Sapindales</taxon>
        <taxon>Sapindaceae</taxon>
        <taxon>Hippocastanoideae</taxon>
        <taxon>Acereae</taxon>
        <taxon>Dipteronia</taxon>
    </lineage>
</organism>
<dbReference type="AlphaFoldDB" id="A0AAD9TMG3"/>
<evidence type="ECO:0000313" key="3">
    <source>
        <dbReference type="Proteomes" id="UP001280121"/>
    </source>
</evidence>
<accession>A0AAD9TMG3</accession>